<dbReference type="RefSeq" id="WP_173779839.1">
    <property type="nucleotide sequence ID" value="NZ_JABSNO010000018.1"/>
</dbReference>
<comment type="caution">
    <text evidence="1">The sequence shown here is derived from an EMBL/GenBank/DDBJ whole genome shotgun (WGS) entry which is preliminary data.</text>
</comment>
<protein>
    <recommendedName>
        <fullName evidence="3">Lipoprotein</fullName>
    </recommendedName>
</protein>
<gene>
    <name evidence="1" type="ORF">HNQ03_002356</name>
</gene>
<proteinExistence type="predicted"/>
<dbReference type="Proteomes" id="UP000610746">
    <property type="component" value="Unassembled WGS sequence"/>
</dbReference>
<reference evidence="1" key="1">
    <citation type="submission" date="2020-05" db="EMBL/GenBank/DDBJ databases">
        <title>Genomic Encyclopedia of Type Strains, Phase IV (KMG-V): Genome sequencing to study the core and pangenomes of soil and plant-associated prokaryotes.</title>
        <authorList>
            <person name="Whitman W."/>
        </authorList>
    </citation>
    <scope>NUCLEOTIDE SEQUENCE</scope>
    <source>
        <strain evidence="1">16F</strain>
    </source>
</reference>
<accession>A0A8J8GBQ4</accession>
<sequence>MKNKILFLLLCLFIGCKQNAQKYNYELADSNESYIMDNWDDAQKEDYYNKVGNIVTEFLLRENYTSPTELTFNKVVKDKLGIIVNPEKGYQKIRYHSFESDSVEGYTPQLIIFPSKRLISFSFELPLLNKSSLNYYNSNDFKNLDHSKEYNIVINKLLFNPNEEEIYEWLTDKQLDDLFIYLVCSFHFDKNEKILQHVIIKLKSNTENYDDQYLQLLFQRNKKIIDKNFISKVANIDSDRKLYNSFKNALISKFNDEEQKTFLREIAEIYEGNKKHSQNDNISFYVKNGFQIIDEISVDLDGDLDDDKIYITSSETEIVNAQIIILKNNNNSFSLWARNDSTPIMGQKEYKKTVTKGVYFTLEYNRDIEDKYNQDNFLTFKLEDNVFILHKFSQDIYDVKSDIKLPTKKWTNKFFGHIELENVSYDFIENLK</sequence>
<dbReference type="EMBL" id="JABSNO010000018">
    <property type="protein sequence ID" value="NRS93269.1"/>
    <property type="molecule type" value="Genomic_DNA"/>
</dbReference>
<evidence type="ECO:0000313" key="2">
    <source>
        <dbReference type="Proteomes" id="UP000610746"/>
    </source>
</evidence>
<dbReference type="PROSITE" id="PS51257">
    <property type="entry name" value="PROKAR_LIPOPROTEIN"/>
    <property type="match status" value="1"/>
</dbReference>
<evidence type="ECO:0008006" key="3">
    <source>
        <dbReference type="Google" id="ProtNLM"/>
    </source>
</evidence>
<evidence type="ECO:0000313" key="1">
    <source>
        <dbReference type="EMBL" id="NRS93269.1"/>
    </source>
</evidence>
<keyword evidence="2" id="KW-1185">Reference proteome</keyword>
<organism evidence="1 2">
    <name type="scientific">Frigoriflavimonas asaccharolytica</name>
    <dbReference type="NCBI Taxonomy" id="2735899"/>
    <lineage>
        <taxon>Bacteria</taxon>
        <taxon>Pseudomonadati</taxon>
        <taxon>Bacteroidota</taxon>
        <taxon>Flavobacteriia</taxon>
        <taxon>Flavobacteriales</taxon>
        <taxon>Weeksellaceae</taxon>
        <taxon>Frigoriflavimonas</taxon>
    </lineage>
</organism>
<name>A0A8J8GBQ4_9FLAO</name>
<dbReference type="AlphaFoldDB" id="A0A8J8GBQ4"/>